<organism evidence="3 4">
    <name type="scientific">Reticulibacter mediterranei</name>
    <dbReference type="NCBI Taxonomy" id="2778369"/>
    <lineage>
        <taxon>Bacteria</taxon>
        <taxon>Bacillati</taxon>
        <taxon>Chloroflexota</taxon>
        <taxon>Ktedonobacteria</taxon>
        <taxon>Ktedonobacterales</taxon>
        <taxon>Reticulibacteraceae</taxon>
        <taxon>Reticulibacter</taxon>
    </lineage>
</organism>
<dbReference type="RefSeq" id="WP_220209266.1">
    <property type="nucleotide sequence ID" value="NZ_BNJK01000002.1"/>
</dbReference>
<dbReference type="Proteomes" id="UP000597444">
    <property type="component" value="Unassembled WGS sequence"/>
</dbReference>
<keyword evidence="1" id="KW-0812">Transmembrane</keyword>
<dbReference type="EMBL" id="BNJK01000002">
    <property type="protein sequence ID" value="GHO98545.1"/>
    <property type="molecule type" value="Genomic_DNA"/>
</dbReference>
<dbReference type="Pfam" id="PF20712">
    <property type="entry name" value="CyanoTRADDas_TM"/>
    <property type="match status" value="1"/>
</dbReference>
<reference evidence="3" key="1">
    <citation type="submission" date="2020-10" db="EMBL/GenBank/DDBJ databases">
        <title>Taxonomic study of unclassified bacteria belonging to the class Ktedonobacteria.</title>
        <authorList>
            <person name="Yabe S."/>
            <person name="Wang C.M."/>
            <person name="Zheng Y."/>
            <person name="Sakai Y."/>
            <person name="Cavaletti L."/>
            <person name="Monciardini P."/>
            <person name="Donadio S."/>
        </authorList>
    </citation>
    <scope>NUCLEOTIDE SEQUENCE</scope>
    <source>
        <strain evidence="3">ID150040</strain>
    </source>
</reference>
<comment type="caution">
    <text evidence="3">The sequence shown here is derived from an EMBL/GenBank/DDBJ whole genome shotgun (WGS) entry which is preliminary data.</text>
</comment>
<dbReference type="AlphaFoldDB" id="A0A8J3N7J7"/>
<feature type="domain" description="Cyanobacterial TRADD-N associated 2 transmembrane" evidence="2">
    <location>
        <begin position="133"/>
        <end position="198"/>
    </location>
</feature>
<evidence type="ECO:0000256" key="1">
    <source>
        <dbReference type="SAM" id="Phobius"/>
    </source>
</evidence>
<proteinExistence type="predicted"/>
<dbReference type="InterPro" id="IPR048567">
    <property type="entry name" value="CyanoTRADDas_TM"/>
</dbReference>
<keyword evidence="4" id="KW-1185">Reference proteome</keyword>
<feature type="transmembrane region" description="Helical" evidence="1">
    <location>
        <begin position="143"/>
        <end position="163"/>
    </location>
</feature>
<keyword evidence="1" id="KW-1133">Transmembrane helix</keyword>
<evidence type="ECO:0000313" key="4">
    <source>
        <dbReference type="Proteomes" id="UP000597444"/>
    </source>
</evidence>
<feature type="transmembrane region" description="Helical" evidence="1">
    <location>
        <begin position="12"/>
        <end position="32"/>
    </location>
</feature>
<name>A0A8J3N7J7_9CHLR</name>
<feature type="transmembrane region" description="Helical" evidence="1">
    <location>
        <begin position="52"/>
        <end position="83"/>
    </location>
</feature>
<evidence type="ECO:0000313" key="3">
    <source>
        <dbReference type="EMBL" id="GHO98545.1"/>
    </source>
</evidence>
<feature type="transmembrane region" description="Helical" evidence="1">
    <location>
        <begin position="169"/>
        <end position="191"/>
    </location>
</feature>
<protein>
    <recommendedName>
        <fullName evidence="2">Cyanobacterial TRADD-N associated 2 transmembrane domain-containing protein</fullName>
    </recommendedName>
</protein>
<gene>
    <name evidence="3" type="ORF">KSF_085930</name>
</gene>
<keyword evidence="1" id="KW-0472">Membrane</keyword>
<accession>A0A8J3N7J7</accession>
<sequence>MKRINSLGPSLLALGTGMLAMLLVWFVAQQIFDPAATKNVKPSPPPPIVIQFPPWWVILSWTAGVIVFFLLLFLLAGPSVLFLRKYYQKFYIPAFSDELPSEIEKIAQVNPADIQQVVATQLAISSSYYETVLQQSKRSFTTAIIFAGIGLCFFIGGVSFIVYRDPGAFANPSLIAGALTELLSGINFYLYGSATKQLETFHIRLDGIQRFVIANSVCENLEGEIKQTTRAKLVQAMYAGSVETDLEKKSLPEKEGKS</sequence>
<evidence type="ECO:0000259" key="2">
    <source>
        <dbReference type="Pfam" id="PF20712"/>
    </source>
</evidence>